<feature type="region of interest" description="Disordered" evidence="1">
    <location>
        <begin position="1"/>
        <end position="146"/>
    </location>
</feature>
<dbReference type="HOGENOM" id="CLU_584803_0_0_11"/>
<accession>C6WB80</accession>
<feature type="compositionally biased region" description="Low complexity" evidence="1">
    <location>
        <begin position="87"/>
        <end position="100"/>
    </location>
</feature>
<dbReference type="Proteomes" id="UP000002213">
    <property type="component" value="Chromosome"/>
</dbReference>
<feature type="region of interest" description="Disordered" evidence="1">
    <location>
        <begin position="365"/>
        <end position="392"/>
    </location>
</feature>
<evidence type="ECO:0000313" key="2">
    <source>
        <dbReference type="EMBL" id="ACU39371.1"/>
    </source>
</evidence>
<reference evidence="2 3" key="1">
    <citation type="journal article" date="2009" name="Stand. Genomic Sci.">
        <title>Complete genome sequence of Actinosynnema mirum type strain (101).</title>
        <authorList>
            <person name="Land M."/>
            <person name="Lapidus A."/>
            <person name="Mayilraj S."/>
            <person name="Chen F."/>
            <person name="Copeland A."/>
            <person name="Del Rio T.G."/>
            <person name="Nolan M."/>
            <person name="Lucas S."/>
            <person name="Tice H."/>
            <person name="Cheng J.F."/>
            <person name="Chertkov O."/>
            <person name="Bruce D."/>
            <person name="Goodwin L."/>
            <person name="Pitluck S."/>
            <person name="Rohde M."/>
            <person name="Goker M."/>
            <person name="Pati A."/>
            <person name="Ivanova N."/>
            <person name="Mavromatis K."/>
            <person name="Chen A."/>
            <person name="Palaniappan K."/>
            <person name="Hauser L."/>
            <person name="Chang Y.J."/>
            <person name="Jeffries C.C."/>
            <person name="Brettin T."/>
            <person name="Detter J.C."/>
            <person name="Han C."/>
            <person name="Chain P."/>
            <person name="Tindall B.J."/>
            <person name="Bristow J."/>
            <person name="Eisen J.A."/>
            <person name="Markowitz V."/>
            <person name="Hugenholtz P."/>
            <person name="Kyrpides N.C."/>
            <person name="Klenk H.P."/>
        </authorList>
    </citation>
    <scope>NUCLEOTIDE SEQUENCE [LARGE SCALE GENOMIC DNA]</scope>
    <source>
        <strain evidence="3">ATCC 29888 / DSM 43827 / JCM 3225 / NBRC 14064 / NCIMB 13271 / NRRL B-12336 / IMRU 3971 / 101</strain>
    </source>
</reference>
<feature type="compositionally biased region" description="Basic and acidic residues" evidence="1">
    <location>
        <begin position="75"/>
        <end position="85"/>
    </location>
</feature>
<sequence length="467" mass="50585">MAPGGYGRTAVRGSVLPGGVQHFTRNGQGWRSGAEGRGGGVDRRAGWGWRSTGRSARPRSGEEGDIPVRGLGSDTDGKRSTERRGPKGTAGRATTRGTPRVFFRGPLGTVRSTPNTRTRRFSRCDRHSPARRHPVVPRRSPRGVKARCGRARGALFSRANPRRTGSRPVAITSGSWTTSRRRAPCAPPVHQGVPRCGSGRFRDVNAGSAPRALPGIPRTSAIRAGTALRRGLRAFRPGHRAPHRAPTVNGFPNGRPVSPLRAKEPRRFGHPGDRAPRAQGAGRSCGERGVKSRRRAGPGHGECGRRAPPKVGGTAHNSADERELLVRRGAPGATRTHTGRIWNLVRVRALPIRARHSICRVEYDRSAKRPRRRTANRAGTPRSAPDCVTLTRSPRGGLLHRVTARFVKATQRAKPASVTALPHRCGNGHATRSGFRTRVLFAWVIPLAQTGRTPTGKMHRAVCPDWV</sequence>
<protein>
    <submittedName>
        <fullName evidence="2">Uncharacterized protein</fullName>
    </submittedName>
</protein>
<feature type="compositionally biased region" description="Basic and acidic residues" evidence="1">
    <location>
        <begin position="261"/>
        <end position="276"/>
    </location>
</feature>
<feature type="compositionally biased region" description="Basic residues" evidence="1">
    <location>
        <begin position="129"/>
        <end position="146"/>
    </location>
</feature>
<dbReference type="KEGG" id="ami:Amir_5553"/>
<dbReference type="EMBL" id="CP001630">
    <property type="protein sequence ID" value="ACU39371.1"/>
    <property type="molecule type" value="Genomic_DNA"/>
</dbReference>
<proteinExistence type="predicted"/>
<name>C6WB80_ACTMD</name>
<feature type="region of interest" description="Disordered" evidence="1">
    <location>
        <begin position="237"/>
        <end position="321"/>
    </location>
</feature>
<evidence type="ECO:0000256" key="1">
    <source>
        <dbReference type="SAM" id="MobiDB-lite"/>
    </source>
</evidence>
<feature type="region of interest" description="Disordered" evidence="1">
    <location>
        <begin position="160"/>
        <end position="196"/>
    </location>
</feature>
<keyword evidence="3" id="KW-1185">Reference proteome</keyword>
<dbReference type="STRING" id="446462.Amir_5553"/>
<gene>
    <name evidence="2" type="ordered locus">Amir_5553</name>
</gene>
<dbReference type="AlphaFoldDB" id="C6WB80"/>
<evidence type="ECO:0000313" key="3">
    <source>
        <dbReference type="Proteomes" id="UP000002213"/>
    </source>
</evidence>
<organism evidence="2 3">
    <name type="scientific">Actinosynnema mirum (strain ATCC 29888 / DSM 43827 / JCM 3225 / NBRC 14064 / NCIMB 13271 / NRRL B-12336 / IMRU 3971 / 101)</name>
    <dbReference type="NCBI Taxonomy" id="446462"/>
    <lineage>
        <taxon>Bacteria</taxon>
        <taxon>Bacillati</taxon>
        <taxon>Actinomycetota</taxon>
        <taxon>Actinomycetes</taxon>
        <taxon>Pseudonocardiales</taxon>
        <taxon>Pseudonocardiaceae</taxon>
        <taxon>Actinosynnema</taxon>
    </lineage>
</organism>